<keyword evidence="6 9" id="KW-1133">Transmembrane helix</keyword>
<comment type="similarity">
    <text evidence="9">Belongs to the KdpA family.</text>
</comment>
<comment type="function">
    <text evidence="9">Part of the high-affinity ATP-driven potassium transport (or Kdp) system, which catalyzes the hydrolysis of ATP coupled with the electrogenic transport of potassium into the cytoplasm. This subunit binds the extracellular potassium ions and delivers the ions to the membrane domain of KdpB through an intramembrane tunnel.</text>
</comment>
<dbReference type="PANTHER" id="PTHR30607:SF2">
    <property type="entry name" value="POTASSIUM-TRANSPORTING ATPASE POTASSIUM-BINDING SUBUNIT"/>
    <property type="match status" value="1"/>
</dbReference>
<dbReference type="PIRSF" id="PIRSF001294">
    <property type="entry name" value="K_ATPaseA"/>
    <property type="match status" value="1"/>
</dbReference>
<evidence type="ECO:0000256" key="5">
    <source>
        <dbReference type="ARBA" id="ARBA00022958"/>
    </source>
</evidence>
<dbReference type="GO" id="GO:0030955">
    <property type="term" value="F:potassium ion binding"/>
    <property type="evidence" value="ECO:0007669"/>
    <property type="project" value="UniProtKB-UniRule"/>
</dbReference>
<gene>
    <name evidence="9 10" type="primary">kdpA</name>
    <name evidence="10" type="ORF">IQ247_30135</name>
</gene>
<comment type="caution">
    <text evidence="10">The sequence shown here is derived from an EMBL/GenBank/DDBJ whole genome shotgun (WGS) entry which is preliminary data.</text>
</comment>
<keyword evidence="11" id="KW-1185">Reference proteome</keyword>
<feature type="transmembrane region" description="Helical" evidence="9">
    <location>
        <begin position="280"/>
        <end position="299"/>
    </location>
</feature>
<evidence type="ECO:0000256" key="9">
    <source>
        <dbReference type="HAMAP-Rule" id="MF_00275"/>
    </source>
</evidence>
<proteinExistence type="inferred from homology"/>
<comment type="subunit">
    <text evidence="9">The system is composed of three essential subunits: KdpA, KdpB and KdpC.</text>
</comment>
<evidence type="ECO:0000313" key="10">
    <source>
        <dbReference type="EMBL" id="MBE9216859.1"/>
    </source>
</evidence>
<dbReference type="Pfam" id="PF03814">
    <property type="entry name" value="KdpA"/>
    <property type="match status" value="1"/>
</dbReference>
<keyword evidence="7 9" id="KW-0406">Ion transport</keyword>
<evidence type="ECO:0000256" key="8">
    <source>
        <dbReference type="ARBA" id="ARBA00023136"/>
    </source>
</evidence>
<name>A0A8J7FDX9_9CYAN</name>
<evidence type="ECO:0000256" key="6">
    <source>
        <dbReference type="ARBA" id="ARBA00022989"/>
    </source>
</evidence>
<evidence type="ECO:0000256" key="1">
    <source>
        <dbReference type="ARBA" id="ARBA00022448"/>
    </source>
</evidence>
<evidence type="ECO:0000256" key="3">
    <source>
        <dbReference type="ARBA" id="ARBA00022538"/>
    </source>
</evidence>
<keyword evidence="1 9" id="KW-0813">Transport</keyword>
<dbReference type="AlphaFoldDB" id="A0A8J7FDX9"/>
<feature type="transmembrane region" description="Helical" evidence="9">
    <location>
        <begin position="525"/>
        <end position="548"/>
    </location>
</feature>
<organism evidence="10 11">
    <name type="scientific">Plectonema cf. radiosum LEGE 06105</name>
    <dbReference type="NCBI Taxonomy" id="945769"/>
    <lineage>
        <taxon>Bacteria</taxon>
        <taxon>Bacillati</taxon>
        <taxon>Cyanobacteriota</taxon>
        <taxon>Cyanophyceae</taxon>
        <taxon>Oscillatoriophycideae</taxon>
        <taxon>Oscillatoriales</taxon>
        <taxon>Microcoleaceae</taxon>
        <taxon>Plectonema</taxon>
    </lineage>
</organism>
<feature type="transmembrane region" description="Helical" evidence="9">
    <location>
        <begin position="413"/>
        <end position="438"/>
    </location>
</feature>
<feature type="transmembrane region" description="Helical" evidence="9">
    <location>
        <begin position="253"/>
        <end position="273"/>
    </location>
</feature>
<comment type="subcellular location">
    <subcellularLocation>
        <location evidence="9">Cell membrane</location>
        <topology evidence="9">Multi-pass membrane protein</topology>
    </subcellularLocation>
</comment>
<feature type="transmembrane region" description="Helical" evidence="9">
    <location>
        <begin position="134"/>
        <end position="155"/>
    </location>
</feature>
<feature type="transmembrane region" description="Helical" evidence="9">
    <location>
        <begin position="176"/>
        <end position="194"/>
    </location>
</feature>
<protein>
    <recommendedName>
        <fullName evidence="9">Potassium-transporting ATPase potassium-binding subunit</fullName>
    </recommendedName>
    <alternativeName>
        <fullName evidence="9">ATP phosphohydrolase [potassium-transporting] A chain</fullName>
    </alternativeName>
    <alternativeName>
        <fullName evidence="9">Potassium-binding and translocating subunit A</fullName>
    </alternativeName>
    <alternativeName>
        <fullName evidence="9">Potassium-translocating ATPase A chain</fullName>
    </alternativeName>
</protein>
<dbReference type="InterPro" id="IPR004623">
    <property type="entry name" value="KdpA"/>
</dbReference>
<keyword evidence="2 9" id="KW-1003">Cell membrane</keyword>
<evidence type="ECO:0000256" key="4">
    <source>
        <dbReference type="ARBA" id="ARBA00022692"/>
    </source>
</evidence>
<dbReference type="GO" id="GO:0008556">
    <property type="term" value="F:P-type potassium transmembrane transporter activity"/>
    <property type="evidence" value="ECO:0007669"/>
    <property type="project" value="InterPro"/>
</dbReference>
<keyword evidence="4 9" id="KW-0812">Transmembrane</keyword>
<accession>A0A8J7FDX9</accession>
<feature type="transmembrane region" description="Helical" evidence="9">
    <location>
        <begin position="6"/>
        <end position="27"/>
    </location>
</feature>
<dbReference type="NCBIfam" id="TIGR00680">
    <property type="entry name" value="kdpA"/>
    <property type="match status" value="1"/>
</dbReference>
<evidence type="ECO:0000256" key="7">
    <source>
        <dbReference type="ARBA" id="ARBA00023065"/>
    </source>
</evidence>
<keyword evidence="3 9" id="KW-0633">Potassium transport</keyword>
<dbReference type="Proteomes" id="UP000620559">
    <property type="component" value="Unassembled WGS sequence"/>
</dbReference>
<keyword evidence="5 9" id="KW-0630">Potassium</keyword>
<sequence length="562" mass="60914">MGQGLLQIGLTLAVAIIITPILGKYIARVFMGESSLLDRVMNPLEQVIYKLADVNPQENMRGRQYAYSLLQSNLFMGILVYLLLSFQKNLPWNPNDFGAMRWDLRLHTTISFLTNTGQQHYLGEKALSHFSSTAALNFLMFVSAGTGLAVGIAFLRGLTGKPLGNYYVDLIRGITRILLPISVIGAIVLLAQGVPQTLSAPLLIETLEGRTQYIPTGPVASFEIIKLLGTNGGGFFGANSAHPFENPNGATNLIELIVMMSIPTAMIFVYGAFTNNIKQAWRLFWMVFIIFLALLWITASGEFIGNPLVNSNLGLEQLPNLEGKEVRFGWSQTALWAVIATATMNGAVNGMHDSLMPAGGFSTLLSMFLHVIWGGIGTGIVYLLIYQYLTAFWAGLMVGTTPEFFGRKITKRSIVLASFVVLIHPIAVLIPSAIALAYPVSLSGISNPGAHGISQVVYEYISASANNGSGFEGLIDNTLWWNLSSAGTMLLGRYVAIFAVLLLADSMARTKPAPAIPATLKTDTLLFNGLTVAVIFIFSFLIFFPLLVNGPIAEGFRLATGQ</sequence>
<feature type="transmembrane region" description="Helical" evidence="9">
    <location>
        <begin position="65"/>
        <end position="84"/>
    </location>
</feature>
<evidence type="ECO:0000313" key="11">
    <source>
        <dbReference type="Proteomes" id="UP000620559"/>
    </source>
</evidence>
<feature type="transmembrane region" description="Helical" evidence="9">
    <location>
        <begin position="479"/>
        <end position="504"/>
    </location>
</feature>
<reference evidence="10" key="1">
    <citation type="submission" date="2020-10" db="EMBL/GenBank/DDBJ databases">
        <authorList>
            <person name="Castelo-Branco R."/>
            <person name="Eusebio N."/>
            <person name="Adriana R."/>
            <person name="Vieira A."/>
            <person name="Brugerolle De Fraissinette N."/>
            <person name="Rezende De Castro R."/>
            <person name="Schneider M.P."/>
            <person name="Vasconcelos V."/>
            <person name="Leao P.N."/>
        </authorList>
    </citation>
    <scope>NUCLEOTIDE SEQUENCE</scope>
    <source>
        <strain evidence="10">LEGE 06105</strain>
    </source>
</reference>
<dbReference type="HAMAP" id="MF_00275">
    <property type="entry name" value="KdpA"/>
    <property type="match status" value="1"/>
</dbReference>
<feature type="transmembrane region" description="Helical" evidence="9">
    <location>
        <begin position="379"/>
        <end position="401"/>
    </location>
</feature>
<dbReference type="PANTHER" id="PTHR30607">
    <property type="entry name" value="POTASSIUM-TRANSPORTING ATPASE A CHAIN"/>
    <property type="match status" value="1"/>
</dbReference>
<dbReference type="EMBL" id="JADEWL010000214">
    <property type="protein sequence ID" value="MBE9216859.1"/>
    <property type="molecule type" value="Genomic_DNA"/>
</dbReference>
<evidence type="ECO:0000256" key="2">
    <source>
        <dbReference type="ARBA" id="ARBA00022475"/>
    </source>
</evidence>
<dbReference type="GO" id="GO:0005886">
    <property type="term" value="C:plasma membrane"/>
    <property type="evidence" value="ECO:0007669"/>
    <property type="project" value="UniProtKB-SubCell"/>
</dbReference>
<keyword evidence="8 9" id="KW-0472">Membrane</keyword>
<dbReference type="RefSeq" id="WP_193925688.1">
    <property type="nucleotide sequence ID" value="NZ_JADEWL010000214.1"/>
</dbReference>